<keyword evidence="3" id="KW-1185">Reference proteome</keyword>
<accession>A0A3N4GCH0</accession>
<proteinExistence type="predicted"/>
<evidence type="ECO:0000313" key="3">
    <source>
        <dbReference type="Proteomes" id="UP000267536"/>
    </source>
</evidence>
<comment type="caution">
    <text evidence="2">The sequence shown here is derived from an EMBL/GenBank/DDBJ whole genome shotgun (WGS) entry which is preliminary data.</text>
</comment>
<protein>
    <submittedName>
        <fullName evidence="2">Uncharacterized protein</fullName>
    </submittedName>
</protein>
<sequence length="96" mass="10506">MNSSAHVVQVEGASSPSHTGTPPAPLLALDSRVPSVADGSRLWEIAKDSQVLSTNPRSACARRRCLPACHRARPAIRQTRRDHRRLTHRTSQVVHA</sequence>
<gene>
    <name evidence="2" type="ORF">EF294_16035</name>
</gene>
<dbReference type="EMBL" id="RKMH01000012">
    <property type="protein sequence ID" value="RPA58266.1"/>
    <property type="molecule type" value="Genomic_DNA"/>
</dbReference>
<dbReference type="OrthoDB" id="2436196at2"/>
<organism evidence="2 3">
    <name type="scientific">Gordonia oryzae</name>
    <dbReference type="NCBI Taxonomy" id="2487349"/>
    <lineage>
        <taxon>Bacteria</taxon>
        <taxon>Bacillati</taxon>
        <taxon>Actinomycetota</taxon>
        <taxon>Actinomycetes</taxon>
        <taxon>Mycobacteriales</taxon>
        <taxon>Gordoniaceae</taxon>
        <taxon>Gordonia</taxon>
    </lineage>
</organism>
<dbReference type="Proteomes" id="UP000267536">
    <property type="component" value="Unassembled WGS sequence"/>
</dbReference>
<evidence type="ECO:0000313" key="2">
    <source>
        <dbReference type="EMBL" id="RPA58266.1"/>
    </source>
</evidence>
<feature type="compositionally biased region" description="Polar residues" evidence="1">
    <location>
        <begin position="1"/>
        <end position="20"/>
    </location>
</feature>
<name>A0A3N4GCH0_9ACTN</name>
<reference evidence="2 3" key="1">
    <citation type="submission" date="2018-11" db="EMBL/GenBank/DDBJ databases">
        <title>Draft genome sequence of Gordonia sp. RS15-1S isolated from rice stems.</title>
        <authorList>
            <person name="Muangham S."/>
        </authorList>
    </citation>
    <scope>NUCLEOTIDE SEQUENCE [LARGE SCALE GENOMIC DNA]</scope>
    <source>
        <strain evidence="2 3">RS15-1S</strain>
    </source>
</reference>
<feature type="region of interest" description="Disordered" evidence="1">
    <location>
        <begin position="1"/>
        <end position="26"/>
    </location>
</feature>
<evidence type="ECO:0000256" key="1">
    <source>
        <dbReference type="SAM" id="MobiDB-lite"/>
    </source>
</evidence>
<dbReference type="AlphaFoldDB" id="A0A3N4GCH0"/>